<evidence type="ECO:0000256" key="4">
    <source>
        <dbReference type="ARBA" id="ARBA00016218"/>
    </source>
</evidence>
<evidence type="ECO:0000256" key="7">
    <source>
        <dbReference type="ARBA" id="ARBA00022777"/>
    </source>
</evidence>
<name>A0ABS2DPJ2_9BURK</name>
<protein>
    <recommendedName>
        <fullName evidence="4">2-amino-4-hydroxy-6-hydroxymethyldihydropteridine pyrophosphokinase</fullName>
        <ecNumber evidence="3">2.7.6.3</ecNumber>
    </recommendedName>
    <alternativeName>
        <fullName evidence="11">6-hydroxymethyl-7,8-dihydropterin pyrophosphokinase</fullName>
    </alternativeName>
    <alternativeName>
        <fullName evidence="12">7,8-dihydro-6-hydroxymethylpterin-pyrophosphokinase</fullName>
    </alternativeName>
</protein>
<dbReference type="RefSeq" id="WP_205101724.1">
    <property type="nucleotide sequence ID" value="NZ_JACJJC010000002.1"/>
</dbReference>
<dbReference type="InterPro" id="IPR035907">
    <property type="entry name" value="Hppk_sf"/>
</dbReference>
<evidence type="ECO:0000256" key="12">
    <source>
        <dbReference type="ARBA" id="ARBA00033413"/>
    </source>
</evidence>
<organism evidence="14 15">
    <name type="scientific">Sutterella massiliensis</name>
    <dbReference type="NCBI Taxonomy" id="1816689"/>
    <lineage>
        <taxon>Bacteria</taxon>
        <taxon>Pseudomonadati</taxon>
        <taxon>Pseudomonadota</taxon>
        <taxon>Betaproteobacteria</taxon>
        <taxon>Burkholderiales</taxon>
        <taxon>Sutterellaceae</taxon>
        <taxon>Sutterella</taxon>
    </lineage>
</organism>
<dbReference type="CDD" id="cd00483">
    <property type="entry name" value="HPPK"/>
    <property type="match status" value="1"/>
</dbReference>
<dbReference type="GO" id="GO:0003848">
    <property type="term" value="F:2-amino-4-hydroxy-6-hydroxymethyldihydropteridine diphosphokinase activity"/>
    <property type="evidence" value="ECO:0007669"/>
    <property type="project" value="UniProtKB-EC"/>
</dbReference>
<comment type="function">
    <text evidence="10">Catalyzes the transfer of pyrophosphate from adenosine triphosphate (ATP) to 6-hydroxymethyl-7,8-dihydropterin, an enzymatic step in folate biosynthesis pathway.</text>
</comment>
<evidence type="ECO:0000256" key="10">
    <source>
        <dbReference type="ARBA" id="ARBA00029409"/>
    </source>
</evidence>
<feature type="domain" description="7,8-dihydro-6-hydroxymethylpterin-pyrophosphokinase" evidence="13">
    <location>
        <begin position="88"/>
        <end position="99"/>
    </location>
</feature>
<dbReference type="EC" id="2.7.6.3" evidence="3"/>
<evidence type="ECO:0000313" key="15">
    <source>
        <dbReference type="Proteomes" id="UP000715095"/>
    </source>
</evidence>
<dbReference type="Pfam" id="PF01288">
    <property type="entry name" value="HPPK"/>
    <property type="match status" value="1"/>
</dbReference>
<keyword evidence="7" id="KW-0418">Kinase</keyword>
<dbReference type="Proteomes" id="UP000715095">
    <property type="component" value="Unassembled WGS sequence"/>
</dbReference>
<accession>A0ABS2DPJ2</accession>
<comment type="pathway">
    <text evidence="1">Cofactor biosynthesis; tetrahydrofolate biosynthesis; 2-amino-4-hydroxy-6-hydroxymethyl-7,8-dihydropteridine diphosphate from 7,8-dihydroneopterin triphosphate: step 4/4.</text>
</comment>
<proteinExistence type="inferred from homology"/>
<evidence type="ECO:0000256" key="3">
    <source>
        <dbReference type="ARBA" id="ARBA00013253"/>
    </source>
</evidence>
<evidence type="ECO:0000256" key="1">
    <source>
        <dbReference type="ARBA" id="ARBA00005051"/>
    </source>
</evidence>
<evidence type="ECO:0000256" key="8">
    <source>
        <dbReference type="ARBA" id="ARBA00022840"/>
    </source>
</evidence>
<evidence type="ECO:0000256" key="5">
    <source>
        <dbReference type="ARBA" id="ARBA00022679"/>
    </source>
</evidence>
<evidence type="ECO:0000256" key="11">
    <source>
        <dbReference type="ARBA" id="ARBA00029766"/>
    </source>
</evidence>
<keyword evidence="5 14" id="KW-0808">Transferase</keyword>
<keyword evidence="9" id="KW-0289">Folate biosynthesis</keyword>
<dbReference type="SUPFAM" id="SSF55083">
    <property type="entry name" value="6-hydroxymethyl-7,8-dihydropterin pyrophosphokinase, HPPK"/>
    <property type="match status" value="1"/>
</dbReference>
<dbReference type="InterPro" id="IPR000550">
    <property type="entry name" value="Hppk"/>
</dbReference>
<reference evidence="14 15" key="1">
    <citation type="journal article" date="2021" name="Sci. Rep.">
        <title>The distribution of antibiotic resistance genes in chicken gut microbiota commensals.</title>
        <authorList>
            <person name="Juricova H."/>
            <person name="Matiasovicova J."/>
            <person name="Kubasova T."/>
            <person name="Cejkova D."/>
            <person name="Rychlik I."/>
        </authorList>
    </citation>
    <scope>NUCLEOTIDE SEQUENCE [LARGE SCALE GENOMIC DNA]</scope>
    <source>
        <strain evidence="14 15">An829</strain>
    </source>
</reference>
<evidence type="ECO:0000256" key="9">
    <source>
        <dbReference type="ARBA" id="ARBA00022909"/>
    </source>
</evidence>
<sequence>MRALIGLGANLGAPLEALRKALEEIAALEQVKLLATSSFYSTSPVDSSGPDYVNAVALVEAACSPETLLRSLQAIENAHGRVRPAGVHNAPRTLDLDLLDFGDVVMTSHFLTLPHPRMLERLFVLVPLSEICPDWQTKAGVPITTLIERVRNSDPTQHIRKLEH</sequence>
<evidence type="ECO:0000256" key="2">
    <source>
        <dbReference type="ARBA" id="ARBA00005810"/>
    </source>
</evidence>
<dbReference type="Gene3D" id="3.30.70.560">
    <property type="entry name" value="7,8-Dihydro-6-hydroxymethylpterin-pyrophosphokinase HPPK"/>
    <property type="match status" value="1"/>
</dbReference>
<dbReference type="EMBL" id="JACJJC010000002">
    <property type="protein sequence ID" value="MBM6703264.1"/>
    <property type="molecule type" value="Genomic_DNA"/>
</dbReference>
<dbReference type="PROSITE" id="PS00794">
    <property type="entry name" value="HPPK"/>
    <property type="match status" value="1"/>
</dbReference>
<keyword evidence="15" id="KW-1185">Reference proteome</keyword>
<dbReference type="NCBIfam" id="TIGR01498">
    <property type="entry name" value="folK"/>
    <property type="match status" value="1"/>
</dbReference>
<comment type="caution">
    <text evidence="14">The sequence shown here is derived from an EMBL/GenBank/DDBJ whole genome shotgun (WGS) entry which is preliminary data.</text>
</comment>
<keyword evidence="6" id="KW-0547">Nucleotide-binding</keyword>
<dbReference type="PANTHER" id="PTHR43071">
    <property type="entry name" value="2-AMINO-4-HYDROXY-6-HYDROXYMETHYLDIHYDROPTERIDINE PYROPHOSPHOKINASE"/>
    <property type="match status" value="1"/>
</dbReference>
<comment type="similarity">
    <text evidence="2">Belongs to the HPPK family.</text>
</comment>
<evidence type="ECO:0000313" key="14">
    <source>
        <dbReference type="EMBL" id="MBM6703264.1"/>
    </source>
</evidence>
<gene>
    <name evidence="14" type="primary">folK</name>
    <name evidence="14" type="ORF">H6A60_01920</name>
</gene>
<dbReference type="PANTHER" id="PTHR43071:SF1">
    <property type="entry name" value="2-AMINO-4-HYDROXY-6-HYDROXYMETHYLDIHYDROPTERIDINE PYROPHOSPHOKINASE"/>
    <property type="match status" value="1"/>
</dbReference>
<evidence type="ECO:0000259" key="13">
    <source>
        <dbReference type="PROSITE" id="PS00794"/>
    </source>
</evidence>
<evidence type="ECO:0000256" key="6">
    <source>
        <dbReference type="ARBA" id="ARBA00022741"/>
    </source>
</evidence>
<keyword evidence="8" id="KW-0067">ATP-binding</keyword>